<organism evidence="3 4">
    <name type="scientific">Pleurodeles waltl</name>
    <name type="common">Iberian ribbed newt</name>
    <dbReference type="NCBI Taxonomy" id="8319"/>
    <lineage>
        <taxon>Eukaryota</taxon>
        <taxon>Metazoa</taxon>
        <taxon>Chordata</taxon>
        <taxon>Craniata</taxon>
        <taxon>Vertebrata</taxon>
        <taxon>Euteleostomi</taxon>
        <taxon>Amphibia</taxon>
        <taxon>Batrachia</taxon>
        <taxon>Caudata</taxon>
        <taxon>Salamandroidea</taxon>
        <taxon>Salamandridae</taxon>
        <taxon>Pleurodelinae</taxon>
        <taxon>Pleurodeles</taxon>
    </lineage>
</organism>
<dbReference type="InterPro" id="IPR050780">
    <property type="entry name" value="Mucin_vWF_Thrombospondin_sf"/>
</dbReference>
<evidence type="ECO:0000256" key="1">
    <source>
        <dbReference type="ARBA" id="ARBA00023157"/>
    </source>
</evidence>
<reference evidence="3" key="1">
    <citation type="journal article" date="2022" name="bioRxiv">
        <title>Sequencing and chromosome-scale assembly of the giantPleurodeles waltlgenome.</title>
        <authorList>
            <person name="Brown T."/>
            <person name="Elewa A."/>
            <person name="Iarovenko S."/>
            <person name="Subramanian E."/>
            <person name="Araus A.J."/>
            <person name="Petzold A."/>
            <person name="Susuki M."/>
            <person name="Suzuki K.-i.T."/>
            <person name="Hayashi T."/>
            <person name="Toyoda A."/>
            <person name="Oliveira C."/>
            <person name="Osipova E."/>
            <person name="Leigh N.D."/>
            <person name="Simon A."/>
            <person name="Yun M.H."/>
        </authorList>
    </citation>
    <scope>NUCLEOTIDE SEQUENCE</scope>
    <source>
        <strain evidence="3">20211129_DDA</strain>
        <tissue evidence="3">Liver</tissue>
    </source>
</reference>
<dbReference type="EMBL" id="JANPWB010000006">
    <property type="protein sequence ID" value="KAJ1178568.1"/>
    <property type="molecule type" value="Genomic_DNA"/>
</dbReference>
<dbReference type="SUPFAM" id="SSF57567">
    <property type="entry name" value="Serine protease inhibitors"/>
    <property type="match status" value="1"/>
</dbReference>
<keyword evidence="1" id="KW-1015">Disulfide bond</keyword>
<evidence type="ECO:0000313" key="3">
    <source>
        <dbReference type="EMBL" id="KAJ1178568.1"/>
    </source>
</evidence>
<gene>
    <name evidence="3" type="ORF">NDU88_003813</name>
</gene>
<dbReference type="CDD" id="cd19941">
    <property type="entry name" value="TIL"/>
    <property type="match status" value="1"/>
</dbReference>
<accession>A0AAV7TS74</accession>
<dbReference type="Proteomes" id="UP001066276">
    <property type="component" value="Chromosome 3_2"/>
</dbReference>
<feature type="domain" description="VWF/SSPO/Zonadhesin-like cysteine-rich" evidence="2">
    <location>
        <begin position="1"/>
        <end position="52"/>
    </location>
</feature>
<keyword evidence="4" id="KW-1185">Reference proteome</keyword>
<evidence type="ECO:0000259" key="2">
    <source>
        <dbReference type="SMART" id="SM00832"/>
    </source>
</evidence>
<sequence>MFLRETHLKNCKYDTCACKNTEACLCAALMSYVRACTAQGVSLSGWRTNVCGCIPPMIYFNCDNEPRGSRGAECQKQCHSLDVPCNSIQCISGCICPLGMAQDANGNCVEQDRCITQKCSTAFSTASVDKMIYSRIIREVVGLVCLL</sequence>
<proteinExistence type="predicted"/>
<dbReference type="AlphaFoldDB" id="A0AAV7TS74"/>
<comment type="caution">
    <text evidence="3">The sequence shown here is derived from an EMBL/GenBank/DDBJ whole genome shotgun (WGS) entry which is preliminary data.</text>
</comment>
<name>A0AAV7TS74_PLEWA</name>
<dbReference type="InterPro" id="IPR036084">
    <property type="entry name" value="Ser_inhib-like_sf"/>
</dbReference>
<protein>
    <recommendedName>
        <fullName evidence="2">VWF/SSPO/Zonadhesin-like cysteine-rich domain-containing protein</fullName>
    </recommendedName>
</protein>
<dbReference type="PANTHER" id="PTHR11339">
    <property type="entry name" value="EXTRACELLULAR MATRIX GLYCOPROTEIN RELATED"/>
    <property type="match status" value="1"/>
</dbReference>
<dbReference type="SMART" id="SM00832">
    <property type="entry name" value="C8"/>
    <property type="match status" value="1"/>
</dbReference>
<dbReference type="Gene3D" id="2.10.25.10">
    <property type="entry name" value="Laminin"/>
    <property type="match status" value="1"/>
</dbReference>
<evidence type="ECO:0000313" key="4">
    <source>
        <dbReference type="Proteomes" id="UP001066276"/>
    </source>
</evidence>
<dbReference type="InterPro" id="IPR014853">
    <property type="entry name" value="VWF/SSPO/ZAN-like_Cys-rich_dom"/>
</dbReference>
<dbReference type="Pfam" id="PF08742">
    <property type="entry name" value="C8"/>
    <property type="match status" value="1"/>
</dbReference>